<dbReference type="PANTHER" id="PTHR31528">
    <property type="entry name" value="4-AMINO-5-HYDROXYMETHYL-2-METHYLPYRIMIDINE PHOSPHATE SYNTHASE THI11-RELATED"/>
    <property type="match status" value="1"/>
</dbReference>
<dbReference type="Gene3D" id="3.30.565.10">
    <property type="entry name" value="Histidine kinase-like ATPase, C-terminal domain"/>
    <property type="match status" value="1"/>
</dbReference>
<keyword evidence="11" id="KW-0408">Iron</keyword>
<dbReference type="SUPFAM" id="SSF55874">
    <property type="entry name" value="ATPase domain of HSP90 chaperone/DNA topoisomerase II/histidine kinase"/>
    <property type="match status" value="1"/>
</dbReference>
<dbReference type="InterPro" id="IPR036097">
    <property type="entry name" value="HisK_dim/P_sf"/>
</dbReference>
<keyword evidence="9" id="KW-0663">Pyridoxal phosphate</keyword>
<name>A0A1V1NWR3_9BACT</name>
<dbReference type="SUPFAM" id="SSF47384">
    <property type="entry name" value="Homodimeric domain of signal transducing histidine kinase"/>
    <property type="match status" value="1"/>
</dbReference>
<comment type="pathway">
    <text evidence="3">Cofactor biosynthesis; thiamine diphosphate biosynthesis.</text>
</comment>
<dbReference type="SMART" id="SM00388">
    <property type="entry name" value="HisKA"/>
    <property type="match status" value="1"/>
</dbReference>
<accession>A0A1V1NWR3</accession>
<evidence type="ECO:0000256" key="10">
    <source>
        <dbReference type="ARBA" id="ARBA00022977"/>
    </source>
</evidence>
<dbReference type="AlphaFoldDB" id="A0A1V1NWR3"/>
<evidence type="ECO:0000256" key="12">
    <source>
        <dbReference type="ARBA" id="ARBA00033171"/>
    </source>
</evidence>
<dbReference type="InterPro" id="IPR003594">
    <property type="entry name" value="HATPase_dom"/>
</dbReference>
<evidence type="ECO:0000313" key="18">
    <source>
        <dbReference type="Proteomes" id="UP000189670"/>
    </source>
</evidence>
<keyword evidence="8" id="KW-0479">Metal-binding</keyword>
<evidence type="ECO:0000256" key="13">
    <source>
        <dbReference type="ARBA" id="ARBA00048179"/>
    </source>
</evidence>
<keyword evidence="10" id="KW-0784">Thiamine biosynthesis</keyword>
<comment type="subunit">
    <text evidence="5">Homodimer.</text>
</comment>
<sequence>MGPFCAIASDTDTVIIQLKWTHQFQFAGYYAAIEKGFYAREGLDVILKQRDPNKGHIQSVLDGDASYGVADAGLVLRRLRGSPVVLLKQIFQHSPLVFLTLKKSGITTPYDLVDKVVMIDSNAHSNAPLIGMLLQTIGDLDAIKTMPHSFSMDELIMGRVDALSVYITSQPFSLKQKGIAYNIIHPKSYGIDFYGDNFFTTNMEIKKHPERVEKMIHATLKGWQYALENPDEIIDLIIQKYNPKLNREELTYEARFTSLMVLPDLVPLGSLTRDRYEQIVATYVKAGMAKSDQDWDGFLFQKQDKRFKSPLLHFLTHKEQKWLTEHQKADESTKDIPVIFITAKVETNDEVKGFNVGGVDYITKPFSPQAVLARVKAHLALKREKELLIENMQLKDDVERITRHDLKNPLTAIINFPKLIERDNLTEKQMQKLDKISAAGVKLLNMINFSLDLYKMEKGTYNYRPEPIDILQIINDIMHEKRHLIRSKRVIVLITVNGAPVSVEKKFIVPGEELLFYSMLANLFKNALEATPRDEKIKIALSNNNEWMISIHNQGAVPEDMRHNFFEKYSTSGKQGGTGLGTYSAKLIAETLGGSITMASAESSGTMIQIIFPG</sequence>
<evidence type="ECO:0000256" key="3">
    <source>
        <dbReference type="ARBA" id="ARBA00004948"/>
    </source>
</evidence>
<dbReference type="Gene3D" id="6.10.250.690">
    <property type="match status" value="1"/>
</dbReference>
<dbReference type="GO" id="GO:0009228">
    <property type="term" value="P:thiamine biosynthetic process"/>
    <property type="evidence" value="ECO:0007669"/>
    <property type="project" value="UniProtKB-KW"/>
</dbReference>
<evidence type="ECO:0000256" key="4">
    <source>
        <dbReference type="ARBA" id="ARBA00009406"/>
    </source>
</evidence>
<dbReference type="GO" id="GO:0000155">
    <property type="term" value="F:phosphorelay sensor kinase activity"/>
    <property type="evidence" value="ECO:0007669"/>
    <property type="project" value="InterPro"/>
</dbReference>
<dbReference type="InterPro" id="IPR015168">
    <property type="entry name" value="SsuA/THI5"/>
</dbReference>
<dbReference type="Pfam" id="PF00512">
    <property type="entry name" value="HisKA"/>
    <property type="match status" value="1"/>
</dbReference>
<evidence type="ECO:0000259" key="15">
    <source>
        <dbReference type="PROSITE" id="PS50109"/>
    </source>
</evidence>
<dbReference type="PROSITE" id="PS50109">
    <property type="entry name" value="HIS_KIN"/>
    <property type="match status" value="1"/>
</dbReference>
<evidence type="ECO:0000313" key="17">
    <source>
        <dbReference type="EMBL" id="ETR66998.1"/>
    </source>
</evidence>
<evidence type="ECO:0000256" key="5">
    <source>
        <dbReference type="ARBA" id="ARBA00011738"/>
    </source>
</evidence>
<protein>
    <recommendedName>
        <fullName evidence="6">histidine kinase</fullName>
        <ecNumber evidence="6">2.7.13.3</ecNumber>
    </recommendedName>
    <alternativeName>
        <fullName evidence="12">Thiamine pyrimidine synthase</fullName>
    </alternativeName>
</protein>
<evidence type="ECO:0000256" key="1">
    <source>
        <dbReference type="ARBA" id="ARBA00000085"/>
    </source>
</evidence>
<dbReference type="CDD" id="cd00082">
    <property type="entry name" value="HisKA"/>
    <property type="match status" value="1"/>
</dbReference>
<dbReference type="Gene3D" id="1.10.287.130">
    <property type="match status" value="1"/>
</dbReference>
<evidence type="ECO:0000256" key="11">
    <source>
        <dbReference type="ARBA" id="ARBA00023004"/>
    </source>
</evidence>
<evidence type="ECO:0000256" key="7">
    <source>
        <dbReference type="ARBA" id="ARBA00022679"/>
    </source>
</evidence>
<dbReference type="EMBL" id="ATBP01001615">
    <property type="protein sequence ID" value="ETR66998.1"/>
    <property type="molecule type" value="Genomic_DNA"/>
</dbReference>
<dbReference type="SUPFAM" id="SSF52172">
    <property type="entry name" value="CheY-like"/>
    <property type="match status" value="1"/>
</dbReference>
<comment type="catalytic activity">
    <reaction evidence="1">
        <text>ATP + protein L-histidine = ADP + protein N-phospho-L-histidine.</text>
        <dbReference type="EC" id="2.7.13.3"/>
    </reaction>
</comment>
<dbReference type="InterPro" id="IPR003661">
    <property type="entry name" value="HisK_dim/P_dom"/>
</dbReference>
<dbReference type="EC" id="2.7.13.3" evidence="6"/>
<dbReference type="PROSITE" id="PS50110">
    <property type="entry name" value="RESPONSE_REGULATORY"/>
    <property type="match status" value="1"/>
</dbReference>
<evidence type="ECO:0000256" key="14">
    <source>
        <dbReference type="PROSITE-ProRule" id="PRU00169"/>
    </source>
</evidence>
<dbReference type="Proteomes" id="UP000189670">
    <property type="component" value="Unassembled WGS sequence"/>
</dbReference>
<comment type="function">
    <text evidence="2">Responsible for the formation of the pyrimidine heterocycle in the thiamine biosynthesis pathway. Catalyzes the formation of hydroxymethylpyrimidine phosphate (HMP-P) from histidine and pyridoxal phosphate (PLP). The protein uses PLP and the active site histidine to form HMP-P, generating an inactive enzyme. The enzyme can only undergo a single turnover, which suggests it is a suicide enzyme.</text>
</comment>
<keyword evidence="7" id="KW-0808">Transferase</keyword>
<feature type="domain" description="Histidine kinase" evidence="15">
    <location>
        <begin position="401"/>
        <end position="614"/>
    </location>
</feature>
<reference evidence="18" key="1">
    <citation type="submission" date="2012-11" db="EMBL/GenBank/DDBJ databases">
        <authorList>
            <person name="Lucero-Rivera Y.E."/>
            <person name="Tovar-Ramirez D."/>
        </authorList>
    </citation>
    <scope>NUCLEOTIDE SEQUENCE [LARGE SCALE GENOMIC DNA]</scope>
    <source>
        <strain evidence="18">Araruama</strain>
    </source>
</reference>
<dbReference type="Gene3D" id="3.40.190.10">
    <property type="entry name" value="Periplasmic binding protein-like II"/>
    <property type="match status" value="2"/>
</dbReference>
<dbReference type="GO" id="GO:0046872">
    <property type="term" value="F:metal ion binding"/>
    <property type="evidence" value="ECO:0007669"/>
    <property type="project" value="UniProtKB-KW"/>
</dbReference>
<proteinExistence type="inferred from homology"/>
<dbReference type="InterPro" id="IPR027939">
    <property type="entry name" value="NMT1/THI5"/>
</dbReference>
<organism evidence="17 18">
    <name type="scientific">Candidatus Magnetoglobus multicellularis str. Araruama</name>
    <dbReference type="NCBI Taxonomy" id="890399"/>
    <lineage>
        <taxon>Bacteria</taxon>
        <taxon>Pseudomonadati</taxon>
        <taxon>Thermodesulfobacteriota</taxon>
        <taxon>Desulfobacteria</taxon>
        <taxon>Desulfobacterales</taxon>
        <taxon>Desulfobacteraceae</taxon>
        <taxon>Candidatus Magnetoglobus</taxon>
    </lineage>
</organism>
<dbReference type="InterPro" id="IPR005467">
    <property type="entry name" value="His_kinase_dom"/>
</dbReference>
<dbReference type="PANTHER" id="PTHR31528:SF1">
    <property type="entry name" value="4-AMINO-5-HYDROXYMETHYL-2-METHYLPYRIMIDINE PHOSPHATE SYNTHASE THI11-RELATED"/>
    <property type="match status" value="1"/>
</dbReference>
<evidence type="ECO:0000256" key="6">
    <source>
        <dbReference type="ARBA" id="ARBA00012438"/>
    </source>
</evidence>
<comment type="caution">
    <text evidence="17">The sequence shown here is derived from an EMBL/GenBank/DDBJ whole genome shotgun (WGS) entry which is preliminary data.</text>
</comment>
<comment type="caution">
    <text evidence="14">Lacks conserved residue(s) required for the propagation of feature annotation.</text>
</comment>
<evidence type="ECO:0000256" key="8">
    <source>
        <dbReference type="ARBA" id="ARBA00022723"/>
    </source>
</evidence>
<dbReference type="Pfam" id="PF09084">
    <property type="entry name" value="NMT1"/>
    <property type="match status" value="1"/>
</dbReference>
<evidence type="ECO:0000256" key="2">
    <source>
        <dbReference type="ARBA" id="ARBA00003469"/>
    </source>
</evidence>
<dbReference type="SUPFAM" id="SSF53850">
    <property type="entry name" value="Periplasmic binding protein-like II"/>
    <property type="match status" value="1"/>
</dbReference>
<gene>
    <name evidence="17" type="ORF">OMM_12082</name>
</gene>
<comment type="catalytic activity">
    <reaction evidence="13">
        <text>N(6)-(pyridoxal phosphate)-L-lysyl-[4-amino-5-hydroxymethyl-2-methylpyrimidine phosphate synthase] + L-histidyl-[4-amino-5-hydroxymethyl-2-methylpyrimidine phosphate synthase] + 2 Fe(3+) + 4 H2O = L-lysyl-[4-amino-5-hydroxymethyl-2-methylpyrimidine phosphate synthase] + (2S)-2-amino-5-hydroxy-4-oxopentanoyl-[4-amino-5-hydroxymethyl-2-methylpyrimidine phosphate synthase] + 4-amino-2-methyl-5-(phosphooxymethyl)pyrimidine + 3-oxopropanoate + 2 Fe(2+) + 2 H(+)</text>
        <dbReference type="Rhea" id="RHEA:65756"/>
        <dbReference type="Rhea" id="RHEA-COMP:16892"/>
        <dbReference type="Rhea" id="RHEA-COMP:16893"/>
        <dbReference type="Rhea" id="RHEA-COMP:16894"/>
        <dbReference type="Rhea" id="RHEA-COMP:16895"/>
        <dbReference type="ChEBI" id="CHEBI:15377"/>
        <dbReference type="ChEBI" id="CHEBI:15378"/>
        <dbReference type="ChEBI" id="CHEBI:29033"/>
        <dbReference type="ChEBI" id="CHEBI:29034"/>
        <dbReference type="ChEBI" id="CHEBI:29969"/>
        <dbReference type="ChEBI" id="CHEBI:29979"/>
        <dbReference type="ChEBI" id="CHEBI:33190"/>
        <dbReference type="ChEBI" id="CHEBI:58354"/>
        <dbReference type="ChEBI" id="CHEBI:143915"/>
        <dbReference type="ChEBI" id="CHEBI:157692"/>
    </reaction>
    <physiologicalReaction direction="left-to-right" evidence="13">
        <dbReference type="Rhea" id="RHEA:65757"/>
    </physiologicalReaction>
</comment>
<comment type="similarity">
    <text evidence="4">Belongs to the NMT1/THI5 family.</text>
</comment>
<dbReference type="Pfam" id="PF02518">
    <property type="entry name" value="HATPase_c"/>
    <property type="match status" value="1"/>
</dbReference>
<dbReference type="SMART" id="SM00387">
    <property type="entry name" value="HATPase_c"/>
    <property type="match status" value="1"/>
</dbReference>
<feature type="domain" description="Response regulatory" evidence="16">
    <location>
        <begin position="258"/>
        <end position="379"/>
    </location>
</feature>
<dbReference type="InterPro" id="IPR036890">
    <property type="entry name" value="HATPase_C_sf"/>
</dbReference>
<evidence type="ECO:0000256" key="9">
    <source>
        <dbReference type="ARBA" id="ARBA00022898"/>
    </source>
</evidence>
<dbReference type="InterPro" id="IPR011006">
    <property type="entry name" value="CheY-like_superfamily"/>
</dbReference>
<dbReference type="InterPro" id="IPR001789">
    <property type="entry name" value="Sig_transdc_resp-reg_receiver"/>
</dbReference>
<evidence type="ECO:0000259" key="16">
    <source>
        <dbReference type="PROSITE" id="PS50110"/>
    </source>
</evidence>